<proteinExistence type="predicted"/>
<accession>A0AAF0QKL5</accession>
<evidence type="ECO:0000313" key="1">
    <source>
        <dbReference type="EMBL" id="WMV24138.1"/>
    </source>
</evidence>
<protein>
    <submittedName>
        <fullName evidence="1">Uncharacterized protein</fullName>
    </submittedName>
</protein>
<name>A0AAF0QKL5_SOLVR</name>
<keyword evidence="2" id="KW-1185">Reference proteome</keyword>
<reference evidence="1" key="1">
    <citation type="submission" date="2023-08" db="EMBL/GenBank/DDBJ databases">
        <title>A de novo genome assembly of Solanum verrucosum Schlechtendal, a Mexican diploid species geographically isolated from the other diploid A-genome species in potato relatives.</title>
        <authorList>
            <person name="Hosaka K."/>
        </authorList>
    </citation>
    <scope>NUCLEOTIDE SEQUENCE</scope>
    <source>
        <tissue evidence="1">Young leaves</tissue>
    </source>
</reference>
<evidence type="ECO:0000313" key="2">
    <source>
        <dbReference type="Proteomes" id="UP001234989"/>
    </source>
</evidence>
<organism evidence="1 2">
    <name type="scientific">Solanum verrucosum</name>
    <dbReference type="NCBI Taxonomy" id="315347"/>
    <lineage>
        <taxon>Eukaryota</taxon>
        <taxon>Viridiplantae</taxon>
        <taxon>Streptophyta</taxon>
        <taxon>Embryophyta</taxon>
        <taxon>Tracheophyta</taxon>
        <taxon>Spermatophyta</taxon>
        <taxon>Magnoliopsida</taxon>
        <taxon>eudicotyledons</taxon>
        <taxon>Gunneridae</taxon>
        <taxon>Pentapetalae</taxon>
        <taxon>asterids</taxon>
        <taxon>lamiids</taxon>
        <taxon>Solanales</taxon>
        <taxon>Solanaceae</taxon>
        <taxon>Solanoideae</taxon>
        <taxon>Solaneae</taxon>
        <taxon>Solanum</taxon>
    </lineage>
</organism>
<dbReference type="EMBL" id="CP133615">
    <property type="protein sequence ID" value="WMV24138.1"/>
    <property type="molecule type" value="Genomic_DNA"/>
</dbReference>
<dbReference type="AlphaFoldDB" id="A0AAF0QKL5"/>
<sequence>MFLSLADLIFSFRAWHTGTLSSQGALRQLTK</sequence>
<gene>
    <name evidence="1" type="ORF">MTR67_017523</name>
</gene>
<dbReference type="Proteomes" id="UP001234989">
    <property type="component" value="Chromosome 4"/>
</dbReference>